<dbReference type="GO" id="GO:0006303">
    <property type="term" value="P:double-strand break repair via nonhomologous end joining"/>
    <property type="evidence" value="ECO:0007669"/>
    <property type="project" value="UniProtKB-UniRule"/>
</dbReference>
<dbReference type="SUPFAM" id="SSF100939">
    <property type="entry name" value="SPOC domain-like"/>
    <property type="match status" value="1"/>
</dbReference>
<comment type="function">
    <text evidence="3">With LigD forms a non-homologous end joining (NHEJ) DNA repair enzyme, which repairs dsDNA breaks with reduced fidelity. Binds linear dsDNA with 5'- and 3'- overhangs but not closed circular dsDNA nor ssDNA. Recruits and stimulates the ligase activity of LigD.</text>
</comment>
<evidence type="ECO:0000256" key="3">
    <source>
        <dbReference type="HAMAP-Rule" id="MF_01875"/>
    </source>
</evidence>
<evidence type="ECO:0000313" key="6">
    <source>
        <dbReference type="EMBL" id="EOD65048.1"/>
    </source>
</evidence>
<dbReference type="InterPro" id="IPR006164">
    <property type="entry name" value="DNA_bd_Ku70/Ku80"/>
</dbReference>
<keyword evidence="1 3" id="KW-0238">DNA-binding</keyword>
<accession>R1G0F1</accession>
<dbReference type="SMART" id="SM00559">
    <property type="entry name" value="Ku78"/>
    <property type="match status" value="1"/>
</dbReference>
<dbReference type="HAMAP" id="MF_01875">
    <property type="entry name" value="Prokaryotic_Ku"/>
    <property type="match status" value="1"/>
</dbReference>
<dbReference type="GO" id="GO:0006310">
    <property type="term" value="P:DNA recombination"/>
    <property type="evidence" value="ECO:0007669"/>
    <property type="project" value="UniProtKB-KW"/>
</dbReference>
<evidence type="ECO:0000259" key="5">
    <source>
        <dbReference type="SMART" id="SM00559"/>
    </source>
</evidence>
<feature type="domain" description="Ku" evidence="5">
    <location>
        <begin position="52"/>
        <end position="179"/>
    </location>
</feature>
<keyword evidence="3" id="KW-0227">DNA damage</keyword>
<dbReference type="PATRIC" id="fig|1292037.4.peg.5426"/>
<organism evidence="6 7">
    <name type="scientific">Amycolatopsis vancoresmycina DSM 44592</name>
    <dbReference type="NCBI Taxonomy" id="1292037"/>
    <lineage>
        <taxon>Bacteria</taxon>
        <taxon>Bacillati</taxon>
        <taxon>Actinomycetota</taxon>
        <taxon>Actinomycetes</taxon>
        <taxon>Pseudonocardiales</taxon>
        <taxon>Pseudonocardiaceae</taxon>
        <taxon>Amycolatopsis</taxon>
    </lineage>
</organism>
<comment type="caution">
    <text evidence="6">The sequence shown here is derived from an EMBL/GenBank/DDBJ whole genome shotgun (WGS) entry which is preliminary data.</text>
</comment>
<name>R1G0F1_9PSEU</name>
<evidence type="ECO:0000256" key="4">
    <source>
        <dbReference type="SAM" id="MobiDB-lite"/>
    </source>
</evidence>
<keyword evidence="2 3" id="KW-0233">DNA recombination</keyword>
<comment type="subunit">
    <text evidence="3">Homodimer. Interacts with LigD.</text>
</comment>
<keyword evidence="3" id="KW-0234">DNA repair</keyword>
<dbReference type="PANTHER" id="PTHR41251:SF1">
    <property type="entry name" value="NON-HOMOLOGOUS END JOINING PROTEIN KU"/>
    <property type="match status" value="1"/>
</dbReference>
<dbReference type="Proteomes" id="UP000014139">
    <property type="component" value="Unassembled WGS sequence"/>
</dbReference>
<dbReference type="AlphaFoldDB" id="R1G0F1"/>
<dbReference type="EMBL" id="AOUO01000446">
    <property type="protein sequence ID" value="EOD65048.1"/>
    <property type="molecule type" value="Genomic_DNA"/>
</dbReference>
<feature type="region of interest" description="Disordered" evidence="4">
    <location>
        <begin position="265"/>
        <end position="291"/>
    </location>
</feature>
<dbReference type="GO" id="GO:0003690">
    <property type="term" value="F:double-stranded DNA binding"/>
    <property type="evidence" value="ECO:0007669"/>
    <property type="project" value="UniProtKB-UniRule"/>
</dbReference>
<dbReference type="PANTHER" id="PTHR41251">
    <property type="entry name" value="NON-HOMOLOGOUS END JOINING PROTEIN KU"/>
    <property type="match status" value="1"/>
</dbReference>
<dbReference type="eggNOG" id="COG1273">
    <property type="taxonomic scope" value="Bacteria"/>
</dbReference>
<dbReference type="Gene3D" id="2.40.290.10">
    <property type="match status" value="1"/>
</dbReference>
<feature type="compositionally biased region" description="Basic residues" evidence="4">
    <location>
        <begin position="272"/>
        <end position="291"/>
    </location>
</feature>
<evidence type="ECO:0000313" key="7">
    <source>
        <dbReference type="Proteomes" id="UP000014139"/>
    </source>
</evidence>
<dbReference type="InterPro" id="IPR009187">
    <property type="entry name" value="Prok_Ku"/>
</dbReference>
<comment type="similarity">
    <text evidence="3">Belongs to the prokaryotic Ku family.</text>
</comment>
<dbReference type="RefSeq" id="WP_003103082.1">
    <property type="nucleotide sequence ID" value="NZ_AOUO01000446.1"/>
</dbReference>
<sequence length="291" mass="31795">MRAVWTGTIGFGSYAVPVKAYSATEERELPLHQVHEADGGRVRVKRVCEVDGAEVPPEEMVRGYPVPGGDVVLLSDHELASLPMPGRTIAIRGFAPLADVDPIWFAKSYYLEPEPAGTKPYVLFSEALQQSGRIALVTVALRRRETLGALRVRDQVIVLETMRWPDEVREPDFPFRHADVDIRPGELRRAVNLVEELTGEFDPGRYPDRYREAFQALVQAKIDGAEVVQPTAAEQAEGVTRLLAALQESAAEAEGARNAAVAKAKAAASRAAKARTTAKRAATRRSTKTSG</sequence>
<dbReference type="PIRSF" id="PIRSF006493">
    <property type="entry name" value="Prok_Ku"/>
    <property type="match status" value="1"/>
</dbReference>
<evidence type="ECO:0000256" key="2">
    <source>
        <dbReference type="ARBA" id="ARBA00023172"/>
    </source>
</evidence>
<reference evidence="6 7" key="1">
    <citation type="submission" date="2013-02" db="EMBL/GenBank/DDBJ databases">
        <title>Draft genome sequence of Amycolatopsis vancoresmycina strain DSM 44592T.</title>
        <authorList>
            <person name="Kumar S."/>
            <person name="Kaur N."/>
            <person name="Kaur C."/>
            <person name="Raghava G.P.S."/>
            <person name="Mayilraj S."/>
        </authorList>
    </citation>
    <scope>NUCLEOTIDE SEQUENCE [LARGE SCALE GENOMIC DNA]</scope>
    <source>
        <strain evidence="6 7">DSM 44592</strain>
    </source>
</reference>
<dbReference type="NCBIfam" id="TIGR02772">
    <property type="entry name" value="Ku_bact"/>
    <property type="match status" value="1"/>
</dbReference>
<gene>
    <name evidence="3" type="primary">ku</name>
    <name evidence="6" type="ORF">H480_28766</name>
</gene>
<keyword evidence="7" id="KW-1185">Reference proteome</keyword>
<dbReference type="Pfam" id="PF02735">
    <property type="entry name" value="Ku"/>
    <property type="match status" value="1"/>
</dbReference>
<protein>
    <recommendedName>
        <fullName evidence="3">Non-homologous end joining protein Ku</fullName>
    </recommendedName>
</protein>
<proteinExistence type="inferred from homology"/>
<dbReference type="InterPro" id="IPR016194">
    <property type="entry name" value="SPOC-like_C_dom_sf"/>
</dbReference>
<evidence type="ECO:0000256" key="1">
    <source>
        <dbReference type="ARBA" id="ARBA00023125"/>
    </source>
</evidence>